<keyword evidence="3" id="KW-1185">Reference proteome</keyword>
<dbReference type="Pfam" id="PF16087">
    <property type="entry name" value="DUF4817"/>
    <property type="match status" value="1"/>
</dbReference>
<proteinExistence type="predicted"/>
<protein>
    <recommendedName>
        <fullName evidence="1">DUF4817 domain-containing protein</fullName>
    </recommendedName>
</protein>
<evidence type="ECO:0000259" key="1">
    <source>
        <dbReference type="Pfam" id="PF16087"/>
    </source>
</evidence>
<reference evidence="2 3" key="1">
    <citation type="journal article" date="2022" name="Allergy">
        <title>Genome assembly and annotation of Periplaneta americana reveal a comprehensive cockroach allergen profile.</title>
        <authorList>
            <person name="Wang L."/>
            <person name="Xiong Q."/>
            <person name="Saelim N."/>
            <person name="Wang L."/>
            <person name="Nong W."/>
            <person name="Wan A.T."/>
            <person name="Shi M."/>
            <person name="Liu X."/>
            <person name="Cao Q."/>
            <person name="Hui J.H.L."/>
            <person name="Sookrung N."/>
            <person name="Leung T.F."/>
            <person name="Tungtrongchitr A."/>
            <person name="Tsui S.K.W."/>
        </authorList>
    </citation>
    <scope>NUCLEOTIDE SEQUENCE [LARGE SCALE GENOMIC DNA]</scope>
    <source>
        <strain evidence="2">PWHHKU_190912</strain>
    </source>
</reference>
<dbReference type="Proteomes" id="UP001148838">
    <property type="component" value="Unassembled WGS sequence"/>
</dbReference>
<dbReference type="EMBL" id="JAJSOF020000017">
    <property type="protein sequence ID" value="KAJ4440080.1"/>
    <property type="molecule type" value="Genomic_DNA"/>
</dbReference>
<evidence type="ECO:0000313" key="2">
    <source>
        <dbReference type="EMBL" id="KAJ4440080.1"/>
    </source>
</evidence>
<organism evidence="2 3">
    <name type="scientific">Periplaneta americana</name>
    <name type="common">American cockroach</name>
    <name type="synonym">Blatta americana</name>
    <dbReference type="NCBI Taxonomy" id="6978"/>
    <lineage>
        <taxon>Eukaryota</taxon>
        <taxon>Metazoa</taxon>
        <taxon>Ecdysozoa</taxon>
        <taxon>Arthropoda</taxon>
        <taxon>Hexapoda</taxon>
        <taxon>Insecta</taxon>
        <taxon>Pterygota</taxon>
        <taxon>Neoptera</taxon>
        <taxon>Polyneoptera</taxon>
        <taxon>Dictyoptera</taxon>
        <taxon>Blattodea</taxon>
        <taxon>Blattoidea</taxon>
        <taxon>Blattidae</taxon>
        <taxon>Blattinae</taxon>
        <taxon>Periplaneta</taxon>
    </lineage>
</organism>
<gene>
    <name evidence="2" type="ORF">ANN_08213</name>
</gene>
<accession>A0ABQ8T0S9</accession>
<name>A0ABQ8T0S9_PERAM</name>
<sequence length="243" mass="28489">MYYDVPKTILYNRYGPVFYPNFQKLKKITCVTVENMFPYKFPYPIQMIDSNYRFHLGLWITARNFECALFSTFCVNVKMQYTLNQRLFLAKQYWITNSITATQRAYQRDFGVRNPPKRNTILGLVNKLETTGSLVSEKGKHRSSRLPTVVVDILFSNTLAKSDQFCNEKTREPGLLLMTKTPLEIQEVSSADILISVVHYRRYVRFKFVEYGEVRYSPVIALQEEACRVCSSMLLKYSLSFMF</sequence>
<feature type="domain" description="DUF4817" evidence="1">
    <location>
        <begin position="82"/>
        <end position="134"/>
    </location>
</feature>
<comment type="caution">
    <text evidence="2">The sequence shown here is derived from an EMBL/GenBank/DDBJ whole genome shotgun (WGS) entry which is preliminary data.</text>
</comment>
<dbReference type="InterPro" id="IPR032135">
    <property type="entry name" value="DUF4817"/>
</dbReference>
<evidence type="ECO:0000313" key="3">
    <source>
        <dbReference type="Proteomes" id="UP001148838"/>
    </source>
</evidence>